<dbReference type="InterPro" id="IPR045079">
    <property type="entry name" value="Oxoprolinase-like"/>
</dbReference>
<accession>A0A6B0VRT4</accession>
<dbReference type="Proteomes" id="UP000434101">
    <property type="component" value="Unassembled WGS sequence"/>
</dbReference>
<dbReference type="EMBL" id="WUYX01000069">
    <property type="protein sequence ID" value="MXV64055.1"/>
    <property type="molecule type" value="Genomic_DNA"/>
</dbReference>
<dbReference type="InterPro" id="IPR003692">
    <property type="entry name" value="Hydantoinase_B"/>
</dbReference>
<evidence type="ECO:0000259" key="1">
    <source>
        <dbReference type="Pfam" id="PF02538"/>
    </source>
</evidence>
<dbReference type="GO" id="GO:0006749">
    <property type="term" value="P:glutathione metabolic process"/>
    <property type="evidence" value="ECO:0007669"/>
    <property type="project" value="TreeGrafter"/>
</dbReference>
<comment type="caution">
    <text evidence="2">The sequence shown here is derived from an EMBL/GenBank/DDBJ whole genome shotgun (WGS) entry which is preliminary data.</text>
</comment>
<keyword evidence="3" id="KW-1185">Reference proteome</keyword>
<dbReference type="OrthoDB" id="8261at2157"/>
<sequence length="583" mass="63593">MSTEIESDLDPFTREVITNALQSAAEESFINLGRTAKSSVIYETLDYACGLIDTDGKVVAQANGVPGFLGTLKFCVEDTIEKYGLDGFYPGDVVLLNDYHGGTHLNDVAMVAPVFVDDEIVMFAASKAHWTDVGGKDPGSWTTDATSVFQEGIQYPMVKLYEEGKLNRAVRDIVEANTRMPEMTLGDMQAQEASMEVAVERVQDIADRYGTETLERAVDEWLAYGEQLVLDEIETLPNGTYHAEDFLDDDGVTDEPVYVTVEVTITDDAVRFDYTGTDPETEGPINSPYAASVSDARALFQAITLPEAPTNGGFFEPLELVIPEETVLNATKPAPIGTDWESSAMAADLPWKALAPHLPEKLSAGHFTSVCATIVGGTDDRTDDDFLVIEPQPGGWGACRDRDGADVLVCSGDGDTLEMPVEVMETRFPLLFDKFALDTPQEAGHGEFRGGTGLVQDYRVYNESGAFITASFGRSEYPPWGVGDGQPGDGNYIDIVKTDGTTERHRKLTNYELEDGDVARLVTSAGGGWGSPLERDPERVLEDYRDDYITTDTAETVYGVVITDGGELDAEATERRRRELTAE</sequence>
<organism evidence="2 3">
    <name type="scientific">Natronorubrum halalkaliphilum</name>
    <dbReference type="NCBI Taxonomy" id="2691917"/>
    <lineage>
        <taxon>Archaea</taxon>
        <taxon>Methanobacteriati</taxon>
        <taxon>Methanobacteriota</taxon>
        <taxon>Stenosarchaea group</taxon>
        <taxon>Halobacteria</taxon>
        <taxon>Halobacteriales</taxon>
        <taxon>Natrialbaceae</taxon>
        <taxon>Natronorubrum</taxon>
    </lineage>
</organism>
<evidence type="ECO:0000313" key="2">
    <source>
        <dbReference type="EMBL" id="MXV64055.1"/>
    </source>
</evidence>
<name>A0A6B0VRT4_9EURY</name>
<dbReference type="Pfam" id="PF02538">
    <property type="entry name" value="Hydantoinase_B"/>
    <property type="match status" value="1"/>
</dbReference>
<proteinExistence type="predicted"/>
<dbReference type="AlphaFoldDB" id="A0A6B0VRT4"/>
<evidence type="ECO:0000313" key="3">
    <source>
        <dbReference type="Proteomes" id="UP000434101"/>
    </source>
</evidence>
<reference evidence="2 3" key="1">
    <citation type="submission" date="2020-01" db="EMBL/GenBank/DDBJ databases">
        <title>Natronorubrum sp. JWXQ-INN 674 isolated from Inner Mongolia Autonomous Region of China.</title>
        <authorList>
            <person name="Xue Q."/>
        </authorList>
    </citation>
    <scope>NUCLEOTIDE SEQUENCE [LARGE SCALE GENOMIC DNA]</scope>
    <source>
        <strain evidence="2 3">JWXQ-INN-674</strain>
    </source>
</reference>
<gene>
    <name evidence="2" type="ORF">GS429_18695</name>
</gene>
<dbReference type="RefSeq" id="WP_160067002.1">
    <property type="nucleotide sequence ID" value="NZ_WUYX01000069.1"/>
</dbReference>
<dbReference type="GO" id="GO:0017168">
    <property type="term" value="F:5-oxoprolinase (ATP-hydrolyzing) activity"/>
    <property type="evidence" value="ECO:0007669"/>
    <property type="project" value="TreeGrafter"/>
</dbReference>
<dbReference type="PANTHER" id="PTHR11365:SF23">
    <property type="entry name" value="HYPOTHETICAL 5-OXOPROLINASE (EUROFUNG)-RELATED"/>
    <property type="match status" value="1"/>
</dbReference>
<feature type="domain" description="Hydantoinase B/oxoprolinase" evidence="1">
    <location>
        <begin position="10"/>
        <end position="532"/>
    </location>
</feature>
<dbReference type="GO" id="GO:0005829">
    <property type="term" value="C:cytosol"/>
    <property type="evidence" value="ECO:0007669"/>
    <property type="project" value="TreeGrafter"/>
</dbReference>
<protein>
    <submittedName>
        <fullName evidence="2">Hydantoinase B/oxoprolinase family protein</fullName>
    </submittedName>
</protein>
<dbReference type="PANTHER" id="PTHR11365">
    <property type="entry name" value="5-OXOPROLINASE RELATED"/>
    <property type="match status" value="1"/>
</dbReference>